<evidence type="ECO:0000313" key="4">
    <source>
        <dbReference type="EMBL" id="KAI8581010.1"/>
    </source>
</evidence>
<dbReference type="InterPro" id="IPR057668">
    <property type="entry name" value="E2_Ub-conjug_enz_C"/>
</dbReference>
<dbReference type="InterPro" id="IPR018553">
    <property type="entry name" value="E2_Ub-conjug_enz"/>
</dbReference>
<dbReference type="Proteomes" id="UP001206595">
    <property type="component" value="Unassembled WGS sequence"/>
</dbReference>
<dbReference type="EMBL" id="MU620908">
    <property type="protein sequence ID" value="KAI8581010.1"/>
    <property type="molecule type" value="Genomic_DNA"/>
</dbReference>
<organism evidence="4 5">
    <name type="scientific">Umbelopsis ramanniana AG</name>
    <dbReference type="NCBI Taxonomy" id="1314678"/>
    <lineage>
        <taxon>Eukaryota</taxon>
        <taxon>Fungi</taxon>
        <taxon>Fungi incertae sedis</taxon>
        <taxon>Mucoromycota</taxon>
        <taxon>Mucoromycotina</taxon>
        <taxon>Umbelopsidomycetes</taxon>
        <taxon>Umbelopsidales</taxon>
        <taxon>Umbelopsidaceae</taxon>
        <taxon>Umbelopsis</taxon>
    </lineage>
</organism>
<gene>
    <name evidence="4" type="ORF">K450DRAFT_234190</name>
</gene>
<evidence type="ECO:0000259" key="3">
    <source>
        <dbReference type="PROSITE" id="PS50119"/>
    </source>
</evidence>
<keyword evidence="1" id="KW-0863">Zinc-finger</keyword>
<keyword evidence="5" id="KW-1185">Reference proteome</keyword>
<evidence type="ECO:0000256" key="1">
    <source>
        <dbReference type="PROSITE-ProRule" id="PRU00024"/>
    </source>
</evidence>
<name>A0AAD5HE50_UMBRA</name>
<dbReference type="InterPro" id="IPR000315">
    <property type="entry name" value="Znf_B-box"/>
</dbReference>
<keyword evidence="1" id="KW-0479">Metal-binding</keyword>
<dbReference type="RefSeq" id="XP_051446014.1">
    <property type="nucleotide sequence ID" value="XM_051587882.1"/>
</dbReference>
<dbReference type="PANTHER" id="PTHR31560">
    <property type="entry name" value="UPF0652 PROTEIN C16A11.03C-RELATED"/>
    <property type="match status" value="1"/>
</dbReference>
<dbReference type="Pfam" id="PF09418">
    <property type="entry name" value="DUF2009"/>
    <property type="match status" value="1"/>
</dbReference>
<comment type="caution">
    <text evidence="4">The sequence shown here is derived from an EMBL/GenBank/DDBJ whole genome shotgun (WGS) entry which is preliminary data.</text>
</comment>
<evidence type="ECO:0000256" key="2">
    <source>
        <dbReference type="SAM" id="MobiDB-lite"/>
    </source>
</evidence>
<sequence length="594" mass="67943">MPAQHRSELEDILSDKVFAVESVGEHQIDDDDTEIVEEAKPGFCVECKDQRASMQCSHCNEPFCEVCYGMIHRTGKRALHAASPIITANEENGRRQSTSESNTEEGENISLHDNLTMNEPKKAAGPTFEEIMIHKAKFIPLRLSLDERKYLRLLEAALNVSEYTDRVDGFEHKSKAKRIVAQIKDICAVLSGLVTACDYRRGQELFADRTFEQNEDFFQKIFEIGRRHKIMNPEKMRSAYGKLMYMLMDSAIPEVEEMLGFSCVIPIKTVYSFLKERNGVDVLTNEIILLATMEIVPTGKTRLQIQTEIKRKERSIEQLSRKYSNPKLSADEIRHCLYSIGDNNAYLRANRHPCEKMLTYLQTYFKPDEFEPGYSLSISAGRSGHRLSHDHSTQYTYVNQTLMLWREILHEMFMLWSLADQDLLNSHNVYKLMDTGQGVQRMQPCPAIGREMHRTLYKAQKKAKTWIGSSVIHLGDKNVPNALMFIDKYNQVAKILNPIVLTLDHMDDLCKDDGINRYIQNTFGGVDQCKKEILLNFFRGAFDGSGADNFYDAGSCIDGRLTSAWNWCSQIEQKPFFTVFLLTGFVGFDGGGWN</sequence>
<dbReference type="Pfam" id="PF22586">
    <property type="entry name" value="ANCHR-like_BBOX"/>
    <property type="match status" value="1"/>
</dbReference>
<accession>A0AAD5HE50</accession>
<keyword evidence="1" id="KW-0862">Zinc</keyword>
<dbReference type="PANTHER" id="PTHR31560:SF0">
    <property type="entry name" value="UPF0652 PROTEIN C22H10.08"/>
    <property type="match status" value="1"/>
</dbReference>
<feature type="region of interest" description="Disordered" evidence="2">
    <location>
        <begin position="84"/>
        <end position="121"/>
    </location>
</feature>
<proteinExistence type="predicted"/>
<dbReference type="AlphaFoldDB" id="A0AAD5HE50"/>
<evidence type="ECO:0000313" key="5">
    <source>
        <dbReference type="Proteomes" id="UP001206595"/>
    </source>
</evidence>
<dbReference type="GO" id="GO:0008270">
    <property type="term" value="F:zinc ion binding"/>
    <property type="evidence" value="ECO:0007669"/>
    <property type="project" value="UniProtKB-KW"/>
</dbReference>
<protein>
    <recommendedName>
        <fullName evidence="3">B box-type domain-containing protein</fullName>
    </recommendedName>
</protein>
<reference evidence="4" key="2">
    <citation type="journal article" date="2022" name="Proc. Natl. Acad. Sci. U.S.A.">
        <title>Diploid-dominant life cycles characterize the early evolution of Fungi.</title>
        <authorList>
            <person name="Amses K.R."/>
            <person name="Simmons D.R."/>
            <person name="Longcore J.E."/>
            <person name="Mondo S.J."/>
            <person name="Seto K."/>
            <person name="Jeronimo G.H."/>
            <person name="Bonds A.E."/>
            <person name="Quandt C.A."/>
            <person name="Davis W.J."/>
            <person name="Chang Y."/>
            <person name="Federici B.A."/>
            <person name="Kuo A."/>
            <person name="LaButti K."/>
            <person name="Pangilinan J."/>
            <person name="Andreopoulos W."/>
            <person name="Tritt A."/>
            <person name="Riley R."/>
            <person name="Hundley H."/>
            <person name="Johnson J."/>
            <person name="Lipzen A."/>
            <person name="Barry K."/>
            <person name="Lang B.F."/>
            <person name="Cuomo C.A."/>
            <person name="Buchler N.E."/>
            <person name="Grigoriev I.V."/>
            <person name="Spatafora J.W."/>
            <person name="Stajich J.E."/>
            <person name="James T.Y."/>
        </authorList>
    </citation>
    <scope>NUCLEOTIDE SEQUENCE</scope>
    <source>
        <strain evidence="4">AG</strain>
    </source>
</reference>
<dbReference type="PROSITE" id="PS50119">
    <property type="entry name" value="ZF_BBOX"/>
    <property type="match status" value="1"/>
</dbReference>
<feature type="domain" description="B box-type" evidence="3">
    <location>
        <begin position="39"/>
        <end position="85"/>
    </location>
</feature>
<dbReference type="GeneID" id="75913227"/>
<reference evidence="4" key="1">
    <citation type="submission" date="2021-06" db="EMBL/GenBank/DDBJ databases">
        <authorList>
            <consortium name="DOE Joint Genome Institute"/>
            <person name="Mondo S.J."/>
            <person name="Amses K.R."/>
            <person name="Simmons D.R."/>
            <person name="Longcore J.E."/>
            <person name="Seto K."/>
            <person name="Alves G.H."/>
            <person name="Bonds A.E."/>
            <person name="Quandt C.A."/>
            <person name="Davis W.J."/>
            <person name="Chang Y."/>
            <person name="Letcher P.M."/>
            <person name="Powell M.J."/>
            <person name="Kuo A."/>
            <person name="Labutti K."/>
            <person name="Pangilinan J."/>
            <person name="Andreopoulos W."/>
            <person name="Tritt A."/>
            <person name="Riley R."/>
            <person name="Hundley H."/>
            <person name="Johnson J."/>
            <person name="Lipzen A."/>
            <person name="Barry K."/>
            <person name="Berbee M.L."/>
            <person name="Buchler N.E."/>
            <person name="Grigoriev I.V."/>
            <person name="Spatafora J.W."/>
            <person name="Stajich J.E."/>
            <person name="James T.Y."/>
        </authorList>
    </citation>
    <scope>NUCLEOTIDE SEQUENCE</scope>
    <source>
        <strain evidence="4">AG</strain>
    </source>
</reference>